<dbReference type="Proteomes" id="UP001283341">
    <property type="component" value="Unassembled WGS sequence"/>
</dbReference>
<feature type="region of interest" description="Disordered" evidence="1">
    <location>
        <begin position="102"/>
        <end position="176"/>
    </location>
</feature>
<accession>A0AAE0MEV9</accession>
<protein>
    <submittedName>
        <fullName evidence="2">Uncharacterized protein</fullName>
    </submittedName>
</protein>
<dbReference type="EMBL" id="JAUEDM010000001">
    <property type="protein sequence ID" value="KAK3329163.1"/>
    <property type="molecule type" value="Genomic_DNA"/>
</dbReference>
<keyword evidence="3" id="KW-1185">Reference proteome</keyword>
<comment type="caution">
    <text evidence="2">The sequence shown here is derived from an EMBL/GenBank/DDBJ whole genome shotgun (WGS) entry which is preliminary data.</text>
</comment>
<evidence type="ECO:0000256" key="1">
    <source>
        <dbReference type="SAM" id="MobiDB-lite"/>
    </source>
</evidence>
<reference evidence="2" key="1">
    <citation type="journal article" date="2023" name="Mol. Phylogenet. Evol.">
        <title>Genome-scale phylogeny and comparative genomics of the fungal order Sordariales.</title>
        <authorList>
            <person name="Hensen N."/>
            <person name="Bonometti L."/>
            <person name="Westerberg I."/>
            <person name="Brannstrom I.O."/>
            <person name="Guillou S."/>
            <person name="Cros-Aarteil S."/>
            <person name="Calhoun S."/>
            <person name="Haridas S."/>
            <person name="Kuo A."/>
            <person name="Mondo S."/>
            <person name="Pangilinan J."/>
            <person name="Riley R."/>
            <person name="LaButti K."/>
            <person name="Andreopoulos B."/>
            <person name="Lipzen A."/>
            <person name="Chen C."/>
            <person name="Yan M."/>
            <person name="Daum C."/>
            <person name="Ng V."/>
            <person name="Clum A."/>
            <person name="Steindorff A."/>
            <person name="Ohm R.A."/>
            <person name="Martin F."/>
            <person name="Silar P."/>
            <person name="Natvig D.O."/>
            <person name="Lalanne C."/>
            <person name="Gautier V."/>
            <person name="Ament-Velasquez S.L."/>
            <person name="Kruys A."/>
            <person name="Hutchinson M.I."/>
            <person name="Powell A.J."/>
            <person name="Barry K."/>
            <person name="Miller A.N."/>
            <person name="Grigoriev I.V."/>
            <person name="Debuchy R."/>
            <person name="Gladieux P."/>
            <person name="Hiltunen Thoren M."/>
            <person name="Johannesson H."/>
        </authorList>
    </citation>
    <scope>NUCLEOTIDE SEQUENCE</scope>
    <source>
        <strain evidence="2">CBS 118394</strain>
    </source>
</reference>
<name>A0AAE0MEV9_9PEZI</name>
<organism evidence="2 3">
    <name type="scientific">Apodospora peruviana</name>
    <dbReference type="NCBI Taxonomy" id="516989"/>
    <lineage>
        <taxon>Eukaryota</taxon>
        <taxon>Fungi</taxon>
        <taxon>Dikarya</taxon>
        <taxon>Ascomycota</taxon>
        <taxon>Pezizomycotina</taxon>
        <taxon>Sordariomycetes</taxon>
        <taxon>Sordariomycetidae</taxon>
        <taxon>Sordariales</taxon>
        <taxon>Lasiosphaeriaceae</taxon>
        <taxon>Apodospora</taxon>
    </lineage>
</organism>
<reference evidence="2" key="2">
    <citation type="submission" date="2023-06" db="EMBL/GenBank/DDBJ databases">
        <authorList>
            <consortium name="Lawrence Berkeley National Laboratory"/>
            <person name="Haridas S."/>
            <person name="Hensen N."/>
            <person name="Bonometti L."/>
            <person name="Westerberg I."/>
            <person name="Brannstrom I.O."/>
            <person name="Guillou S."/>
            <person name="Cros-Aarteil S."/>
            <person name="Calhoun S."/>
            <person name="Kuo A."/>
            <person name="Mondo S."/>
            <person name="Pangilinan J."/>
            <person name="Riley R."/>
            <person name="Labutti K."/>
            <person name="Andreopoulos B."/>
            <person name="Lipzen A."/>
            <person name="Chen C."/>
            <person name="Yanf M."/>
            <person name="Daum C."/>
            <person name="Ng V."/>
            <person name="Clum A."/>
            <person name="Steindorff A."/>
            <person name="Ohm R."/>
            <person name="Martin F."/>
            <person name="Silar P."/>
            <person name="Natvig D."/>
            <person name="Lalanne C."/>
            <person name="Gautier V."/>
            <person name="Ament-Velasquez S.L."/>
            <person name="Kruys A."/>
            <person name="Hutchinson M.I."/>
            <person name="Powell A.J."/>
            <person name="Barry K."/>
            <person name="Miller A.N."/>
            <person name="Grigoriev I.V."/>
            <person name="Debuchy R."/>
            <person name="Gladieux P."/>
            <person name="Thoren M.H."/>
            <person name="Johannesson H."/>
        </authorList>
    </citation>
    <scope>NUCLEOTIDE SEQUENCE</scope>
    <source>
        <strain evidence="2">CBS 118394</strain>
    </source>
</reference>
<dbReference type="AlphaFoldDB" id="A0AAE0MEV9"/>
<gene>
    <name evidence="2" type="ORF">B0H66DRAFT_540354</name>
</gene>
<sequence>MPAIVRPALSALSKTTTTRTFASLASKTHLHPIRPAGVNTTLNALRTRSRGSSPLVAVLIAPNSNSGLFSGHRPNISIRERVARLANVLAINFQSRASYSSMRGNHHGEIHENPTPSEERVVADRSDDDPLAPELHRVIELEAGEAAAKPTPSEEDVHADKYEEDPLPLSSKWFKS</sequence>
<proteinExistence type="predicted"/>
<evidence type="ECO:0000313" key="3">
    <source>
        <dbReference type="Proteomes" id="UP001283341"/>
    </source>
</evidence>
<feature type="compositionally biased region" description="Basic and acidic residues" evidence="1">
    <location>
        <begin position="106"/>
        <end position="125"/>
    </location>
</feature>
<evidence type="ECO:0000313" key="2">
    <source>
        <dbReference type="EMBL" id="KAK3329163.1"/>
    </source>
</evidence>